<accession>A0ABX4UUH3</accession>
<comment type="caution">
    <text evidence="2">The sequence shown here is derived from an EMBL/GenBank/DDBJ whole genome shotgun (WGS) entry which is preliminary data.</text>
</comment>
<protein>
    <recommendedName>
        <fullName evidence="4">Helix-turn-helix domain-containing protein</fullName>
    </recommendedName>
</protein>
<organism evidence="2 3">
    <name type="scientific">Varibaculum cambriense</name>
    <dbReference type="NCBI Taxonomy" id="184870"/>
    <lineage>
        <taxon>Bacteria</taxon>
        <taxon>Bacillati</taxon>
        <taxon>Actinomycetota</taxon>
        <taxon>Actinomycetes</taxon>
        <taxon>Actinomycetales</taxon>
        <taxon>Actinomycetaceae</taxon>
        <taxon>Varibaculum</taxon>
    </lineage>
</organism>
<evidence type="ECO:0000313" key="2">
    <source>
        <dbReference type="EMBL" id="PMB91042.1"/>
    </source>
</evidence>
<dbReference type="RefSeq" id="WP_102184190.1">
    <property type="nucleotide sequence ID" value="NZ_PNGC01000001.1"/>
</dbReference>
<dbReference type="Gene3D" id="1.10.10.10">
    <property type="entry name" value="Winged helix-like DNA-binding domain superfamily/Winged helix DNA-binding domain"/>
    <property type="match status" value="1"/>
</dbReference>
<name>A0ABX4UUH3_9ACTO</name>
<dbReference type="EMBL" id="PNGC01000001">
    <property type="protein sequence ID" value="PMB91042.1"/>
    <property type="molecule type" value="Genomic_DNA"/>
</dbReference>
<evidence type="ECO:0008006" key="4">
    <source>
        <dbReference type="Google" id="ProtNLM"/>
    </source>
</evidence>
<sequence length="152" mass="16766">MASVESPASEHFIVVYRFMWSDLELDGITLRVFARIYGFCKDGKTEFYESRSATARFLGTTSRSVTRSINELVEKGLIEQVGVRASASGNVTRSYRLAKLTRIEPSPPDQPSPHDNLSSPDDMSSQEAFNPDGSSGAPVTIRHPKEKGKHSS</sequence>
<dbReference type="InterPro" id="IPR036388">
    <property type="entry name" value="WH-like_DNA-bd_sf"/>
</dbReference>
<feature type="compositionally biased region" description="Basic residues" evidence="1">
    <location>
        <begin position="142"/>
        <end position="152"/>
    </location>
</feature>
<feature type="compositionally biased region" description="Polar residues" evidence="1">
    <location>
        <begin position="113"/>
        <end position="128"/>
    </location>
</feature>
<proteinExistence type="predicted"/>
<feature type="region of interest" description="Disordered" evidence="1">
    <location>
        <begin position="101"/>
        <end position="152"/>
    </location>
</feature>
<reference evidence="2 3" key="1">
    <citation type="submission" date="2017-09" db="EMBL/GenBank/DDBJ databases">
        <title>Bacterial strain isolated from the female urinary microbiota.</title>
        <authorList>
            <person name="Thomas-White K."/>
            <person name="Kumar N."/>
            <person name="Forster S."/>
            <person name="Putonti C."/>
            <person name="Lawley T."/>
            <person name="Wolfe A.J."/>
        </authorList>
    </citation>
    <scope>NUCLEOTIDE SEQUENCE [LARGE SCALE GENOMIC DNA]</scope>
    <source>
        <strain evidence="2 3">UMB0744</strain>
    </source>
</reference>
<keyword evidence="3" id="KW-1185">Reference proteome</keyword>
<gene>
    <name evidence="2" type="ORF">CJ240_04940</name>
</gene>
<dbReference type="Proteomes" id="UP000243201">
    <property type="component" value="Unassembled WGS sequence"/>
</dbReference>
<evidence type="ECO:0000313" key="3">
    <source>
        <dbReference type="Proteomes" id="UP000243201"/>
    </source>
</evidence>
<evidence type="ECO:0000256" key="1">
    <source>
        <dbReference type="SAM" id="MobiDB-lite"/>
    </source>
</evidence>